<dbReference type="InterPro" id="IPR016188">
    <property type="entry name" value="PurM-like_N"/>
</dbReference>
<evidence type="ECO:0000313" key="5">
    <source>
        <dbReference type="Proteomes" id="UP000250179"/>
    </source>
</evidence>
<protein>
    <submittedName>
        <fullName evidence="4">Hydrogenase</fullName>
    </submittedName>
</protein>
<dbReference type="InterPro" id="IPR011854">
    <property type="entry name" value="HypE"/>
</dbReference>
<keyword evidence="5" id="KW-1185">Reference proteome</keyword>
<dbReference type="KEGG" id="tprf:A3L09_05050"/>
<sequence>MGLPPGKLPPEKLEELVFKRLEKSDPRVITGPGQGIDAAAIDFGEKIVVASTDPITGAVEDIGFYAVHVNANDVATFGARPRWFLVTILLPENGDEALLSGLMGDIVETARNIGVSVVGGHTEVTPGLNRPIVIGTMLGEVEKEKLVRSDGARPGDAIVMTKWAGLEGTSIIAREKREELASAFGGDFVERASSLIDYISIVPEATVLRDYANAMHDPTEGGIANGIYEMADAAGLGFRVFPNRVPIRDETLKVCEFYSLNPLALISSGSLLAAVPRDHAKFVVERLLSKGINAAVIGEFLAEKKRVAIVDGEERPFPRPKTDELWKVFGE</sequence>
<dbReference type="RefSeq" id="WP_088857928.1">
    <property type="nucleotide sequence ID" value="NZ_CP014862.1"/>
</dbReference>
<dbReference type="InterPro" id="IPR036921">
    <property type="entry name" value="PurM-like_N_sf"/>
</dbReference>
<dbReference type="EMBL" id="CP014862">
    <property type="protein sequence ID" value="ASJ02669.1"/>
    <property type="molecule type" value="Genomic_DNA"/>
</dbReference>
<dbReference type="Gene3D" id="3.30.1330.10">
    <property type="entry name" value="PurM-like, N-terminal domain"/>
    <property type="match status" value="1"/>
</dbReference>
<gene>
    <name evidence="4" type="ORF">A3L09_05050</name>
</gene>
<proteinExistence type="inferred from homology"/>
<organism evidence="4 5">
    <name type="scientific">Thermococcus profundus</name>
    <dbReference type="NCBI Taxonomy" id="49899"/>
    <lineage>
        <taxon>Archaea</taxon>
        <taxon>Methanobacteriati</taxon>
        <taxon>Methanobacteriota</taxon>
        <taxon>Thermococci</taxon>
        <taxon>Thermococcales</taxon>
        <taxon>Thermococcaceae</taxon>
        <taxon>Thermococcus</taxon>
    </lineage>
</organism>
<dbReference type="AlphaFoldDB" id="A0A2Z2MB35"/>
<feature type="domain" description="PurM-like N-terminal" evidence="2">
    <location>
        <begin position="37"/>
        <end position="141"/>
    </location>
</feature>
<dbReference type="Gene3D" id="3.90.650.10">
    <property type="entry name" value="PurM-like C-terminal domain"/>
    <property type="match status" value="1"/>
</dbReference>
<evidence type="ECO:0000256" key="1">
    <source>
        <dbReference type="ARBA" id="ARBA00006243"/>
    </source>
</evidence>
<accession>A0A2Z2MB35</accession>
<dbReference type="GeneID" id="33319758"/>
<dbReference type="SUPFAM" id="SSF55326">
    <property type="entry name" value="PurM N-terminal domain-like"/>
    <property type="match status" value="1"/>
</dbReference>
<evidence type="ECO:0000259" key="2">
    <source>
        <dbReference type="Pfam" id="PF00586"/>
    </source>
</evidence>
<dbReference type="Pfam" id="PF00586">
    <property type="entry name" value="AIRS"/>
    <property type="match status" value="1"/>
</dbReference>
<dbReference type="PIRSF" id="PIRSF005644">
    <property type="entry name" value="Hdrgns_mtr_HypE"/>
    <property type="match status" value="1"/>
</dbReference>
<reference evidence="4 5" key="1">
    <citation type="submission" date="2016-03" db="EMBL/GenBank/DDBJ databases">
        <title>Complete genome sequence of Thermococcus profundus strain DT5432.</title>
        <authorList>
            <person name="Oger P.M."/>
        </authorList>
    </citation>
    <scope>NUCLEOTIDE SEQUENCE [LARGE SCALE GENOMIC DNA]</scope>
    <source>
        <strain evidence="4 5">DT 5432</strain>
    </source>
</reference>
<dbReference type="InterPro" id="IPR010918">
    <property type="entry name" value="PurM-like_C_dom"/>
</dbReference>
<dbReference type="SUPFAM" id="SSF56042">
    <property type="entry name" value="PurM C-terminal domain-like"/>
    <property type="match status" value="1"/>
</dbReference>
<evidence type="ECO:0000259" key="3">
    <source>
        <dbReference type="Pfam" id="PF02769"/>
    </source>
</evidence>
<dbReference type="GO" id="GO:0051604">
    <property type="term" value="P:protein maturation"/>
    <property type="evidence" value="ECO:0007669"/>
    <property type="project" value="TreeGrafter"/>
</dbReference>
<dbReference type="CDD" id="cd06061">
    <property type="entry name" value="PurM-like1"/>
    <property type="match status" value="1"/>
</dbReference>
<dbReference type="Proteomes" id="UP000250179">
    <property type="component" value="Chromosome"/>
</dbReference>
<dbReference type="InterPro" id="IPR036676">
    <property type="entry name" value="PurM-like_C_sf"/>
</dbReference>
<comment type="similarity">
    <text evidence="1">Belongs to the HypE family.</text>
</comment>
<dbReference type="Pfam" id="PF02769">
    <property type="entry name" value="AIRS_C"/>
    <property type="match status" value="1"/>
</dbReference>
<evidence type="ECO:0000313" key="4">
    <source>
        <dbReference type="EMBL" id="ASJ02669.1"/>
    </source>
</evidence>
<dbReference type="PANTHER" id="PTHR30303:SF4">
    <property type="entry name" value="HYDROGENASE EXPRESSION_FORMATION PROTEIN HYPE"/>
    <property type="match status" value="1"/>
</dbReference>
<feature type="domain" description="PurM-like C-terminal" evidence="3">
    <location>
        <begin position="153"/>
        <end position="309"/>
    </location>
</feature>
<dbReference type="PANTHER" id="PTHR30303">
    <property type="entry name" value="HYDROGENASE ISOENZYMES FORMATION PROTEIN HYPE"/>
    <property type="match status" value="1"/>
</dbReference>
<name>A0A2Z2MB35_THEPR</name>
<dbReference type="OrthoDB" id="31494at2157"/>